<evidence type="ECO:0000313" key="4">
    <source>
        <dbReference type="Proteomes" id="UP001620626"/>
    </source>
</evidence>
<evidence type="ECO:0000256" key="1">
    <source>
        <dbReference type="SAM" id="MobiDB-lite"/>
    </source>
</evidence>
<dbReference type="AlphaFoldDB" id="A0ABD2L8N3"/>
<organism evidence="3 4">
    <name type="scientific">Heterodera trifolii</name>
    <dbReference type="NCBI Taxonomy" id="157864"/>
    <lineage>
        <taxon>Eukaryota</taxon>
        <taxon>Metazoa</taxon>
        <taxon>Ecdysozoa</taxon>
        <taxon>Nematoda</taxon>
        <taxon>Chromadorea</taxon>
        <taxon>Rhabditida</taxon>
        <taxon>Tylenchina</taxon>
        <taxon>Tylenchomorpha</taxon>
        <taxon>Tylenchoidea</taxon>
        <taxon>Heteroderidae</taxon>
        <taxon>Heteroderinae</taxon>
        <taxon>Heterodera</taxon>
    </lineage>
</organism>
<feature type="signal peptide" evidence="2">
    <location>
        <begin position="1"/>
        <end position="24"/>
    </location>
</feature>
<dbReference type="Proteomes" id="UP001620626">
    <property type="component" value="Unassembled WGS sequence"/>
</dbReference>
<name>A0ABD2L8N3_9BILA</name>
<protein>
    <submittedName>
        <fullName evidence="3">Uncharacterized protein</fullName>
    </submittedName>
</protein>
<dbReference type="EMBL" id="JBICBT010000504">
    <property type="protein sequence ID" value="KAL3111531.1"/>
    <property type="molecule type" value="Genomic_DNA"/>
</dbReference>
<keyword evidence="2" id="KW-0732">Signal</keyword>
<reference evidence="3 4" key="1">
    <citation type="submission" date="2024-10" db="EMBL/GenBank/DDBJ databases">
        <authorList>
            <person name="Kim D."/>
        </authorList>
    </citation>
    <scope>NUCLEOTIDE SEQUENCE [LARGE SCALE GENOMIC DNA]</scope>
    <source>
        <strain evidence="3">BH-2024</strain>
    </source>
</reference>
<feature type="region of interest" description="Disordered" evidence="1">
    <location>
        <begin position="300"/>
        <end position="324"/>
    </location>
</feature>
<comment type="caution">
    <text evidence="3">The sequence shown here is derived from an EMBL/GenBank/DDBJ whole genome shotgun (WGS) entry which is preliminary data.</text>
</comment>
<evidence type="ECO:0000313" key="3">
    <source>
        <dbReference type="EMBL" id="KAL3111531.1"/>
    </source>
</evidence>
<proteinExistence type="predicted"/>
<accession>A0ABD2L8N3</accession>
<feature type="chain" id="PRO_5044810014" evidence="2">
    <location>
        <begin position="25"/>
        <end position="438"/>
    </location>
</feature>
<keyword evidence="4" id="KW-1185">Reference proteome</keyword>
<sequence length="438" mass="51149">MRNPILPLLFIQIFLQFFADKSIGIPSYQWDLADLSKNVKTFAKFIDDIYTDYDHTEMGYSVEQKRIFFNLTFVKYAAEIATFRVLNNKIGEGEEVPNLNVIRKDDPVNEFLGFLHYDQKLGHQIANAYNETVFCAVKNQIAKRVVDQIMQLTFSLAIRIKLCVIYEKYFNNFYDVGGWQLEQLLTAFQILTAQRGGTNENGVFPFQIIRIDAQTKEHFWDEIEADIAMEPQFIENFNFLLKLGEFTLSYYEVYKVLETILMRWSNTGNSSADKNGEHPAELYTFMDKYFNSKLNSQILQKKDKKQIGSSSKRRKPKKDDANATDVRTLSKTDCAFVHFGTALLHRIEYRLVGTISAALSDFKNLISEREKECGTKAHREFDKYSMFYRNNITRDNTPSQRCVRLEMDLFREPLWNYARMVGIDSNKCLGQFYYSVKC</sequence>
<evidence type="ECO:0000256" key="2">
    <source>
        <dbReference type="SAM" id="SignalP"/>
    </source>
</evidence>
<gene>
    <name evidence="3" type="ORF">niasHT_017450</name>
</gene>